<evidence type="ECO:0000313" key="1">
    <source>
        <dbReference type="EMBL" id="QQV92273.1"/>
    </source>
</evidence>
<dbReference type="EMBL" id="MW394391">
    <property type="protein sequence ID" value="QQV92273.1"/>
    <property type="molecule type" value="Genomic_DNA"/>
</dbReference>
<proteinExistence type="predicted"/>
<reference evidence="1 2" key="1">
    <citation type="submission" date="2020-12" db="EMBL/GenBank/DDBJ databases">
        <title>Genomic characterization of four novel bacteriophages infecting Klebsiella pneumoniae.</title>
        <authorList>
            <person name="Estrada Bonilla B."/>
            <person name="Costa A.R."/>
            <person name="van Rossum T."/>
            <person name="Hagedoorn S."/>
            <person name="Wallinga H."/>
            <person name="Xiao M."/>
            <person name="Song W."/>
            <person name="Haas P.-J."/>
            <person name="Nobrega F.L."/>
            <person name="Brouns S.J.J."/>
        </authorList>
    </citation>
    <scope>NUCLEOTIDE SEQUENCE [LARGE SCALE GENOMIC DNA]</scope>
</reference>
<dbReference type="Proteomes" id="UP000596381">
    <property type="component" value="Segment"/>
</dbReference>
<sequence length="116" mass="13273">MSKERTKDISISTPIGDFHFYNPDTYEEIKTGESIISINEEEGSYLLIPFQELNEESFKHCITAIVISGRGISALIFTVVNNEEGTMVLRPFFKRDGEELLVFKYADPQPNSLRKH</sequence>
<organism evidence="1 2">
    <name type="scientific">Klebsiella phage vB_KpM_FBKp24</name>
    <dbReference type="NCBI Taxonomy" id="2801834"/>
    <lineage>
        <taxon>Viruses</taxon>
        <taxon>Duplodnaviria</taxon>
        <taxon>Heunggongvirae</taxon>
        <taxon>Uroviricota</taxon>
        <taxon>Caudoviricetes</taxon>
        <taxon>Chimalliviridae</taxon>
        <taxon>Maaswegvirus</taxon>
        <taxon>Maaswegvirus Kp24</taxon>
    </lineage>
</organism>
<name>A0A7U0GBT4_9CAUD</name>
<accession>A0A7U0GBT4</accession>
<gene>
    <name evidence="1" type="ORF">vBKpMFBKp24_057</name>
</gene>
<protein>
    <submittedName>
        <fullName evidence="1">Uncharacterized protein</fullName>
    </submittedName>
</protein>
<evidence type="ECO:0000313" key="2">
    <source>
        <dbReference type="Proteomes" id="UP000596381"/>
    </source>
</evidence>
<keyword evidence="2" id="KW-1185">Reference proteome</keyword>